<evidence type="ECO:0000313" key="2">
    <source>
        <dbReference type="Proteomes" id="UP000275408"/>
    </source>
</evidence>
<keyword evidence="2" id="KW-1185">Reference proteome</keyword>
<comment type="caution">
    <text evidence="1">The sequence shown here is derived from an EMBL/GenBank/DDBJ whole genome shotgun (WGS) entry which is preliminary data.</text>
</comment>
<reference evidence="1 2" key="1">
    <citation type="journal article" date="2018" name="Sci. Rep.">
        <title>Comparative analysis of the Pocillopora damicornis genome highlights role of immune system in coral evolution.</title>
        <authorList>
            <person name="Cunning R."/>
            <person name="Bay R.A."/>
            <person name="Gillette P."/>
            <person name="Baker A.C."/>
            <person name="Traylor-Knowles N."/>
        </authorList>
    </citation>
    <scope>NUCLEOTIDE SEQUENCE [LARGE SCALE GENOMIC DNA]</scope>
    <source>
        <strain evidence="1">RSMAS</strain>
        <tissue evidence="1">Whole animal</tissue>
    </source>
</reference>
<gene>
    <name evidence="1" type="ORF">pdam_00012190</name>
</gene>
<proteinExistence type="predicted"/>
<evidence type="ECO:0000313" key="1">
    <source>
        <dbReference type="EMBL" id="RMX51891.1"/>
    </source>
</evidence>
<name>A0A3M6UE02_POCDA</name>
<protein>
    <submittedName>
        <fullName evidence="1">Uncharacterized protein</fullName>
    </submittedName>
</protein>
<dbReference type="EMBL" id="RCHS01001707">
    <property type="protein sequence ID" value="RMX51891.1"/>
    <property type="molecule type" value="Genomic_DNA"/>
</dbReference>
<sequence length="14" mass="1457">MAQGLRSLPNANKG</sequence>
<accession>A0A3M6UE02</accession>
<organism evidence="1 2">
    <name type="scientific">Pocillopora damicornis</name>
    <name type="common">Cauliflower coral</name>
    <name type="synonym">Millepora damicornis</name>
    <dbReference type="NCBI Taxonomy" id="46731"/>
    <lineage>
        <taxon>Eukaryota</taxon>
        <taxon>Metazoa</taxon>
        <taxon>Cnidaria</taxon>
        <taxon>Anthozoa</taxon>
        <taxon>Hexacorallia</taxon>
        <taxon>Scleractinia</taxon>
        <taxon>Astrocoeniina</taxon>
        <taxon>Pocilloporidae</taxon>
        <taxon>Pocillopora</taxon>
    </lineage>
</organism>
<dbReference type="Proteomes" id="UP000275408">
    <property type="component" value="Unassembled WGS sequence"/>
</dbReference>